<accession>A0A081S0W4</accession>
<evidence type="ECO:0008006" key="3">
    <source>
        <dbReference type="Google" id="ProtNLM"/>
    </source>
</evidence>
<dbReference type="PATRIC" id="fig|1393735.3.peg.701"/>
<organism evidence="1 2">
    <name type="scientific">Photorhabdus temperata subsp. temperata Meg1</name>
    <dbReference type="NCBI Taxonomy" id="1393735"/>
    <lineage>
        <taxon>Bacteria</taxon>
        <taxon>Pseudomonadati</taxon>
        <taxon>Pseudomonadota</taxon>
        <taxon>Gammaproteobacteria</taxon>
        <taxon>Enterobacterales</taxon>
        <taxon>Morganellaceae</taxon>
        <taxon>Photorhabdus</taxon>
    </lineage>
</organism>
<dbReference type="AlphaFoldDB" id="A0A081S0W4"/>
<dbReference type="Proteomes" id="UP000028002">
    <property type="component" value="Unassembled WGS sequence"/>
</dbReference>
<dbReference type="SUPFAM" id="SSF56059">
    <property type="entry name" value="Glutathione synthetase ATP-binding domain-like"/>
    <property type="match status" value="1"/>
</dbReference>
<dbReference type="EMBL" id="JGVH01000006">
    <property type="protein sequence ID" value="KER04567.1"/>
    <property type="molecule type" value="Genomic_DNA"/>
</dbReference>
<name>A0A081S0W4_PHOTE</name>
<evidence type="ECO:0000313" key="1">
    <source>
        <dbReference type="EMBL" id="KER04567.1"/>
    </source>
</evidence>
<protein>
    <recommendedName>
        <fullName evidence="3">Glutathionylspermidine synthase</fullName>
    </recommendedName>
</protein>
<gene>
    <name evidence="1" type="ORF">MEG1DRAFT_00690</name>
</gene>
<sequence>MNISALTIQDNLFLIDNALIERKLSSLNEAEKSTLFEAQQLLSRKLGENGLNFEGKSYPVSIRPLILSQVVVQDLANIGERFTDIFEHFARAWIKSPCIRDYFPVYKKSEHYLFNLPSHTPLVRIFRLDGLFDDDGVYQILETNTDCPGGVIQNGLAGAIWAGVSNPLLKDVDTCVDFQPFVSDTDLFLKELLTTHQERTGEPAQRGAIVTYKGRFKNEVSWMAEGLNRLGIPTEVIDASLLRRHNNTLVDSDGRVIDVAYNKLDLRDLIDEPEVDEYLTAAAQGEVTFINPLICQWPLADKAIMAVLSDPEMLSFLSEDDKAFCLKHIPWTRVLRNGHTTSPQDEQIDLLSWAIEEREQLVLKPSNATRGEGLLVGPFTSAQEWVESLRHAVASNETWIIQRYIRGRVISAVHPDIGVTDSMWSGVDTYVYGGKFAGFQARASFDPVMNVGRRGILLPVVIVKEGK</sequence>
<reference evidence="1 2" key="1">
    <citation type="submission" date="2014-03" db="EMBL/GenBank/DDBJ databases">
        <title>Draft Genome of Photorhabdus temperata Meg1.</title>
        <authorList>
            <person name="Hurst S.G.IV."/>
            <person name="Morris K."/>
            <person name="Thomas K."/>
            <person name="Tisa L.S."/>
        </authorList>
    </citation>
    <scope>NUCLEOTIDE SEQUENCE [LARGE SCALE GENOMIC DNA]</scope>
    <source>
        <strain evidence="1 2">Meg1</strain>
    </source>
</reference>
<proteinExistence type="predicted"/>
<dbReference type="RefSeq" id="WP_021323511.1">
    <property type="nucleotide sequence ID" value="NZ_CAWLUD010000006.1"/>
</dbReference>
<comment type="caution">
    <text evidence="1">The sequence shown here is derived from an EMBL/GenBank/DDBJ whole genome shotgun (WGS) entry which is preliminary data.</text>
</comment>
<evidence type="ECO:0000313" key="2">
    <source>
        <dbReference type="Proteomes" id="UP000028002"/>
    </source>
</evidence>